<sequence>MKKFISAIIALVLGVIAVGCTGPDGPQGAPGVPGPLTRVYEKKNVSFQSSQQDPKVSDSYAIEHPYDLGFGDAVMVFFLDGVEDGAPVWTPLPRRYDNLLINVNGQQKRSDLDYYYNLAPFYIDLFARGEDNLMYFDKVFGKNGSLSYIKGLTFRFVYILGEDPIQLKSTNSISSQPTMSYEEVVKKYNIKEEDVINL</sequence>
<name>A0A7K1GH30_9FLAO</name>
<accession>A0A7K1GH30</accession>
<protein>
    <recommendedName>
        <fullName evidence="4">Collagen-like protein</fullName>
    </recommendedName>
</protein>
<evidence type="ECO:0008006" key="4">
    <source>
        <dbReference type="Google" id="ProtNLM"/>
    </source>
</evidence>
<reference evidence="2 3" key="1">
    <citation type="journal article" date="2006" name="Int. J. Syst. Evol. Microbiol.">
        <title>Myroides pelagicus sp. nov., isolated from seawater in Thailand.</title>
        <authorList>
            <person name="Yoon J."/>
            <person name="Maneerat S."/>
            <person name="Kawai F."/>
            <person name="Yokota A."/>
        </authorList>
    </citation>
    <scope>NUCLEOTIDE SEQUENCE [LARGE SCALE GENOMIC DNA]</scope>
    <source>
        <strain evidence="2 3">SM1T</strain>
    </source>
</reference>
<evidence type="ECO:0000313" key="2">
    <source>
        <dbReference type="EMBL" id="MTH28355.1"/>
    </source>
</evidence>
<dbReference type="EMBL" id="WMJY01000001">
    <property type="protein sequence ID" value="MTH28355.1"/>
    <property type="molecule type" value="Genomic_DNA"/>
</dbReference>
<dbReference type="RefSeq" id="WP_155034346.1">
    <property type="nucleotide sequence ID" value="NZ_JAYMMG010000007.1"/>
</dbReference>
<feature type="signal peptide" evidence="1">
    <location>
        <begin position="1"/>
        <end position="17"/>
    </location>
</feature>
<comment type="caution">
    <text evidence="2">The sequence shown here is derived from an EMBL/GenBank/DDBJ whole genome shotgun (WGS) entry which is preliminary data.</text>
</comment>
<dbReference type="PROSITE" id="PS51257">
    <property type="entry name" value="PROKAR_LIPOPROTEIN"/>
    <property type="match status" value="1"/>
</dbReference>
<evidence type="ECO:0000313" key="3">
    <source>
        <dbReference type="Proteomes" id="UP000488936"/>
    </source>
</evidence>
<proteinExistence type="predicted"/>
<feature type="chain" id="PRO_5029554121" description="Collagen-like protein" evidence="1">
    <location>
        <begin position="18"/>
        <end position="198"/>
    </location>
</feature>
<keyword evidence="1" id="KW-0732">Signal</keyword>
<dbReference type="OrthoDB" id="1524444at2"/>
<organism evidence="2 3">
    <name type="scientific">Myroides pelagicus</name>
    <dbReference type="NCBI Taxonomy" id="270914"/>
    <lineage>
        <taxon>Bacteria</taxon>
        <taxon>Pseudomonadati</taxon>
        <taxon>Bacteroidota</taxon>
        <taxon>Flavobacteriia</taxon>
        <taxon>Flavobacteriales</taxon>
        <taxon>Flavobacteriaceae</taxon>
        <taxon>Myroides</taxon>
    </lineage>
</organism>
<dbReference type="AlphaFoldDB" id="A0A7K1GH30"/>
<dbReference type="Proteomes" id="UP000488936">
    <property type="component" value="Unassembled WGS sequence"/>
</dbReference>
<gene>
    <name evidence="2" type="ORF">GJV77_00240</name>
</gene>
<evidence type="ECO:0000256" key="1">
    <source>
        <dbReference type="SAM" id="SignalP"/>
    </source>
</evidence>
<keyword evidence="3" id="KW-1185">Reference proteome</keyword>